<evidence type="ECO:0000313" key="19">
    <source>
        <dbReference type="Proteomes" id="UP000775877"/>
    </source>
</evidence>
<evidence type="ECO:0000256" key="2">
    <source>
        <dbReference type="ARBA" id="ARBA00003921"/>
    </source>
</evidence>
<dbReference type="InterPro" id="IPR036635">
    <property type="entry name" value="MurB_C_sf"/>
</dbReference>
<evidence type="ECO:0000256" key="15">
    <source>
        <dbReference type="ARBA" id="ARBA00048914"/>
    </source>
</evidence>
<dbReference type="Pfam" id="PF01565">
    <property type="entry name" value="FAD_binding_4"/>
    <property type="match status" value="1"/>
</dbReference>
<dbReference type="EMBL" id="JAGQLJ010000038">
    <property type="protein sequence ID" value="MCA9380971.1"/>
    <property type="molecule type" value="Genomic_DNA"/>
</dbReference>
<sequence length="370" mass="42078">MTISESLKSSLLKYKENEPLAKHSTMRVGDKADFFVEIHFEEDLKSFLNLYKDYTDLPLLILGEGSNTLFSDGFRGIVLQMVNKGIEKIDEDNEFVTLKASAGQNWHEFVKYCVDNNLSGVENLAFIPGTIGAAPVQNIAAYGQVQEDAFLSLEAFEISSAEKRTFDEPECQFDYRSSIFKNELKDKYIISSVTYKLKKASEYIPETSYHSRYESLGGILEEVAQEPYTLKDIFHAVIEIRKRKLPQVKDYGTLGSFFVNHFITTEKLKELQDKFPDIQYYPVDKMQYPALEDQSLKDAEFVKIPVGWLLEELGWKGKMIGNVGTYEKHALCVITDGPATGQEVIDYMNKMKQSVFDATGIEITSEVNIV</sequence>
<dbReference type="GO" id="GO:0071949">
    <property type="term" value="F:FAD binding"/>
    <property type="evidence" value="ECO:0007669"/>
    <property type="project" value="InterPro"/>
</dbReference>
<dbReference type="NCBIfam" id="NF000755">
    <property type="entry name" value="PRK00046.1"/>
    <property type="match status" value="1"/>
</dbReference>
<keyword evidence="12 16" id="KW-0560">Oxidoreductase</keyword>
<comment type="pathway">
    <text evidence="4 16">Cell wall biogenesis; peptidoglycan biosynthesis.</text>
</comment>
<reference evidence="18" key="1">
    <citation type="submission" date="2020-04" db="EMBL/GenBank/DDBJ databases">
        <authorList>
            <person name="Zhang T."/>
        </authorList>
    </citation>
    <scope>NUCLEOTIDE SEQUENCE</scope>
    <source>
        <strain evidence="18">HKST-UBA13</strain>
    </source>
</reference>
<evidence type="ECO:0000313" key="18">
    <source>
        <dbReference type="EMBL" id="MCA9380971.1"/>
    </source>
</evidence>
<evidence type="ECO:0000256" key="9">
    <source>
        <dbReference type="ARBA" id="ARBA00022857"/>
    </source>
</evidence>
<dbReference type="InterPro" id="IPR011601">
    <property type="entry name" value="MurB_C"/>
</dbReference>
<dbReference type="SUPFAM" id="SSF56194">
    <property type="entry name" value="Uridine diphospho-N-Acetylenolpyruvylglucosamine reductase, MurB, C-terminal domain"/>
    <property type="match status" value="1"/>
</dbReference>
<gene>
    <name evidence="16 18" type="primary">murB</name>
    <name evidence="18" type="ORF">KC678_01795</name>
</gene>
<accession>A0A955L1J8</accession>
<dbReference type="InterPro" id="IPR016169">
    <property type="entry name" value="FAD-bd_PCMH_sub2"/>
</dbReference>
<dbReference type="InterPro" id="IPR003170">
    <property type="entry name" value="MurB"/>
</dbReference>
<dbReference type="Gene3D" id="3.90.78.10">
    <property type="entry name" value="UDP-N-acetylenolpyruvoylglucosamine reductase, C-terminal domain"/>
    <property type="match status" value="1"/>
</dbReference>
<evidence type="ECO:0000256" key="4">
    <source>
        <dbReference type="ARBA" id="ARBA00004752"/>
    </source>
</evidence>
<evidence type="ECO:0000256" key="1">
    <source>
        <dbReference type="ARBA" id="ARBA00001974"/>
    </source>
</evidence>
<evidence type="ECO:0000256" key="11">
    <source>
        <dbReference type="ARBA" id="ARBA00022984"/>
    </source>
</evidence>
<dbReference type="EC" id="1.3.1.98" evidence="16"/>
<protein>
    <recommendedName>
        <fullName evidence="16">UDP-N-acetylenolpyruvoylglucosamine reductase</fullName>
        <ecNumber evidence="16">1.3.1.98</ecNumber>
    </recommendedName>
    <alternativeName>
        <fullName evidence="16">UDP-N-acetylmuramate dehydrogenase</fullName>
    </alternativeName>
</protein>
<evidence type="ECO:0000256" key="3">
    <source>
        <dbReference type="ARBA" id="ARBA00004496"/>
    </source>
</evidence>
<keyword evidence="13 16" id="KW-0131">Cell cycle</keyword>
<dbReference type="AlphaFoldDB" id="A0A955L1J8"/>
<dbReference type="Pfam" id="PF02873">
    <property type="entry name" value="MurB_C"/>
    <property type="match status" value="1"/>
</dbReference>
<dbReference type="PANTHER" id="PTHR21071">
    <property type="entry name" value="UDP-N-ACETYLENOLPYRUVOYLGLUCOSAMINE REDUCTASE"/>
    <property type="match status" value="1"/>
</dbReference>
<evidence type="ECO:0000256" key="14">
    <source>
        <dbReference type="ARBA" id="ARBA00023316"/>
    </source>
</evidence>
<dbReference type="GO" id="GO:0008762">
    <property type="term" value="F:UDP-N-acetylmuramate dehydrogenase activity"/>
    <property type="evidence" value="ECO:0007669"/>
    <property type="project" value="UniProtKB-UniRule"/>
</dbReference>
<dbReference type="NCBIfam" id="TIGR00179">
    <property type="entry name" value="murB"/>
    <property type="match status" value="1"/>
</dbReference>
<organism evidence="18 19">
    <name type="scientific">Candidatus Dojkabacteria bacterium</name>
    <dbReference type="NCBI Taxonomy" id="2099670"/>
    <lineage>
        <taxon>Bacteria</taxon>
        <taxon>Candidatus Dojkabacteria</taxon>
    </lineage>
</organism>
<evidence type="ECO:0000256" key="13">
    <source>
        <dbReference type="ARBA" id="ARBA00023306"/>
    </source>
</evidence>
<dbReference type="Proteomes" id="UP000775877">
    <property type="component" value="Unassembled WGS sequence"/>
</dbReference>
<dbReference type="GO" id="GO:0071555">
    <property type="term" value="P:cell wall organization"/>
    <property type="evidence" value="ECO:0007669"/>
    <property type="project" value="UniProtKB-KW"/>
</dbReference>
<proteinExistence type="inferred from homology"/>
<keyword evidence="8 16" id="KW-0274">FAD</keyword>
<keyword evidence="7 16" id="KW-0285">Flavoprotein</keyword>
<comment type="caution">
    <text evidence="18">The sequence shown here is derived from an EMBL/GenBank/DDBJ whole genome shotgun (WGS) entry which is preliminary data.</text>
</comment>
<keyword evidence="9 16" id="KW-0521">NADP</keyword>
<comment type="subcellular location">
    <subcellularLocation>
        <location evidence="3 16">Cytoplasm</location>
    </subcellularLocation>
</comment>
<dbReference type="GO" id="GO:0005829">
    <property type="term" value="C:cytosol"/>
    <property type="evidence" value="ECO:0007669"/>
    <property type="project" value="TreeGrafter"/>
</dbReference>
<dbReference type="InterPro" id="IPR036318">
    <property type="entry name" value="FAD-bd_PCMH-like_sf"/>
</dbReference>
<dbReference type="GO" id="GO:0008360">
    <property type="term" value="P:regulation of cell shape"/>
    <property type="evidence" value="ECO:0007669"/>
    <property type="project" value="UniProtKB-KW"/>
</dbReference>
<name>A0A955L1J8_9BACT</name>
<keyword evidence="6 16" id="KW-0132">Cell division</keyword>
<evidence type="ECO:0000259" key="17">
    <source>
        <dbReference type="PROSITE" id="PS51387"/>
    </source>
</evidence>
<dbReference type="HAMAP" id="MF_00037">
    <property type="entry name" value="MurB"/>
    <property type="match status" value="1"/>
</dbReference>
<evidence type="ECO:0000256" key="5">
    <source>
        <dbReference type="ARBA" id="ARBA00022490"/>
    </source>
</evidence>
<comment type="similarity">
    <text evidence="16">Belongs to the MurB family.</text>
</comment>
<comment type="function">
    <text evidence="2 16">Cell wall formation.</text>
</comment>
<evidence type="ECO:0000256" key="12">
    <source>
        <dbReference type="ARBA" id="ARBA00023002"/>
    </source>
</evidence>
<evidence type="ECO:0000256" key="8">
    <source>
        <dbReference type="ARBA" id="ARBA00022827"/>
    </source>
</evidence>
<feature type="domain" description="FAD-binding PCMH-type" evidence="17">
    <location>
        <begin position="27"/>
        <end position="200"/>
    </location>
</feature>
<comment type="cofactor">
    <cofactor evidence="1 16">
        <name>FAD</name>
        <dbReference type="ChEBI" id="CHEBI:57692"/>
    </cofactor>
</comment>
<evidence type="ECO:0000256" key="7">
    <source>
        <dbReference type="ARBA" id="ARBA00022630"/>
    </source>
</evidence>
<dbReference type="InterPro" id="IPR016167">
    <property type="entry name" value="FAD-bd_PCMH_sub1"/>
</dbReference>
<dbReference type="Gene3D" id="3.30.43.10">
    <property type="entry name" value="Uridine Diphospho-n-acetylenolpyruvylglucosamine Reductase, domain 2"/>
    <property type="match status" value="1"/>
</dbReference>
<dbReference type="GO" id="GO:0051301">
    <property type="term" value="P:cell division"/>
    <property type="evidence" value="ECO:0007669"/>
    <property type="project" value="UniProtKB-KW"/>
</dbReference>
<keyword evidence="10 16" id="KW-0133">Cell shape</keyword>
<evidence type="ECO:0000256" key="10">
    <source>
        <dbReference type="ARBA" id="ARBA00022960"/>
    </source>
</evidence>
<feature type="active site" evidence="16">
    <location>
        <position position="366"/>
    </location>
</feature>
<dbReference type="InterPro" id="IPR016166">
    <property type="entry name" value="FAD-bd_PCMH"/>
</dbReference>
<dbReference type="InterPro" id="IPR006094">
    <property type="entry name" value="Oxid_FAD_bind_N"/>
</dbReference>
<feature type="active site" description="Proton donor" evidence="16">
    <location>
        <position position="256"/>
    </location>
</feature>
<dbReference type="PANTHER" id="PTHR21071:SF4">
    <property type="entry name" value="UDP-N-ACETYLENOLPYRUVOYLGLUCOSAMINE REDUCTASE"/>
    <property type="match status" value="1"/>
</dbReference>
<dbReference type="Gene3D" id="3.30.465.10">
    <property type="match status" value="1"/>
</dbReference>
<reference evidence="18" key="2">
    <citation type="journal article" date="2021" name="Microbiome">
        <title>Successional dynamics and alternative stable states in a saline activated sludge microbial community over 9 years.</title>
        <authorList>
            <person name="Wang Y."/>
            <person name="Ye J."/>
            <person name="Ju F."/>
            <person name="Liu L."/>
            <person name="Boyd J.A."/>
            <person name="Deng Y."/>
            <person name="Parks D.H."/>
            <person name="Jiang X."/>
            <person name="Yin X."/>
            <person name="Woodcroft B.J."/>
            <person name="Tyson G.W."/>
            <person name="Hugenholtz P."/>
            <person name="Polz M.F."/>
            <person name="Zhang T."/>
        </authorList>
    </citation>
    <scope>NUCLEOTIDE SEQUENCE</scope>
    <source>
        <strain evidence="18">HKST-UBA13</strain>
    </source>
</reference>
<feature type="active site" evidence="16">
    <location>
        <position position="176"/>
    </location>
</feature>
<comment type="catalytic activity">
    <reaction evidence="15 16">
        <text>UDP-N-acetyl-alpha-D-muramate + NADP(+) = UDP-N-acetyl-3-O-(1-carboxyvinyl)-alpha-D-glucosamine + NADPH + H(+)</text>
        <dbReference type="Rhea" id="RHEA:12248"/>
        <dbReference type="ChEBI" id="CHEBI:15378"/>
        <dbReference type="ChEBI" id="CHEBI:57783"/>
        <dbReference type="ChEBI" id="CHEBI:58349"/>
        <dbReference type="ChEBI" id="CHEBI:68483"/>
        <dbReference type="ChEBI" id="CHEBI:70757"/>
        <dbReference type="EC" id="1.3.1.98"/>
    </reaction>
</comment>
<keyword evidence="11 16" id="KW-0573">Peptidoglycan synthesis</keyword>
<evidence type="ECO:0000256" key="16">
    <source>
        <dbReference type="HAMAP-Rule" id="MF_00037"/>
    </source>
</evidence>
<dbReference type="GO" id="GO:0009252">
    <property type="term" value="P:peptidoglycan biosynthetic process"/>
    <property type="evidence" value="ECO:0007669"/>
    <property type="project" value="UniProtKB-UniRule"/>
</dbReference>
<evidence type="ECO:0000256" key="6">
    <source>
        <dbReference type="ARBA" id="ARBA00022618"/>
    </source>
</evidence>
<dbReference type="SUPFAM" id="SSF56176">
    <property type="entry name" value="FAD-binding/transporter-associated domain-like"/>
    <property type="match status" value="1"/>
</dbReference>
<keyword evidence="5 16" id="KW-0963">Cytoplasm</keyword>
<dbReference type="PROSITE" id="PS51387">
    <property type="entry name" value="FAD_PCMH"/>
    <property type="match status" value="1"/>
</dbReference>
<keyword evidence="14 16" id="KW-0961">Cell wall biogenesis/degradation</keyword>